<dbReference type="Pfam" id="PF13391">
    <property type="entry name" value="HNH_2"/>
    <property type="match status" value="1"/>
</dbReference>
<dbReference type="GO" id="GO:0004519">
    <property type="term" value="F:endonuclease activity"/>
    <property type="evidence" value="ECO:0007669"/>
    <property type="project" value="UniProtKB-KW"/>
</dbReference>
<evidence type="ECO:0000313" key="3">
    <source>
        <dbReference type="Proteomes" id="UP001523369"/>
    </source>
</evidence>
<dbReference type="EMBL" id="JAMYJR010000032">
    <property type="protein sequence ID" value="MCO8274791.1"/>
    <property type="molecule type" value="Genomic_DNA"/>
</dbReference>
<reference evidence="2 3" key="1">
    <citation type="submission" date="2022-06" db="EMBL/GenBank/DDBJ databases">
        <title>New Species of the Genus Actinoplanes, ActinopZanes ferrugineus.</title>
        <authorList>
            <person name="Ding P."/>
        </authorList>
    </citation>
    <scope>NUCLEOTIDE SEQUENCE [LARGE SCALE GENOMIC DNA]</scope>
    <source>
        <strain evidence="2 3">TRM88003</strain>
    </source>
</reference>
<accession>A0ABT1DXL8</accession>
<keyword evidence="2" id="KW-0378">Hydrolase</keyword>
<feature type="domain" description="HNH nuclease" evidence="1">
    <location>
        <begin position="217"/>
        <end position="266"/>
    </location>
</feature>
<evidence type="ECO:0000259" key="1">
    <source>
        <dbReference type="Pfam" id="PF13391"/>
    </source>
</evidence>
<sequence length="327" mass="36463">MTEQDPRPTAWLALVAGENREHGGNDGYDDEPARHYSWDSSVPNHSKIRQGDAIVLWEERGLLGASIIERIETDNDEKWVHRCVACSSAHIKSRRQLTPRYKCYSCKSTFDVPSSSVKPVMTYRSKHDVGWVDLAGSLTAHELRQLAYQPQSQNSFRALRWDAFREAVNTSGLGAPLRLLDAAAEQTAGGHRRVTVRVRLGQAGFRRQLLDEFGSVCVFSGPTPVEALEAAHLYSYAAEGKHHSGGGFLMRRDLHRLFDLGLLAVDPATTTIDAAPELRTFPDYAGLHGRRIAITPAKRHLSWLRLHWDEHRTAVPTRLSTADPSAA</sequence>
<dbReference type="RefSeq" id="WP_253240850.1">
    <property type="nucleotide sequence ID" value="NZ_JAMYJR010000032.1"/>
</dbReference>
<organism evidence="2 3">
    <name type="scientific">Paractinoplanes aksuensis</name>
    <dbReference type="NCBI Taxonomy" id="2939490"/>
    <lineage>
        <taxon>Bacteria</taxon>
        <taxon>Bacillati</taxon>
        <taxon>Actinomycetota</taxon>
        <taxon>Actinomycetes</taxon>
        <taxon>Micromonosporales</taxon>
        <taxon>Micromonosporaceae</taxon>
        <taxon>Paractinoplanes</taxon>
    </lineage>
</organism>
<gene>
    <name evidence="2" type="ORF">M1L60_29765</name>
</gene>
<dbReference type="Proteomes" id="UP001523369">
    <property type="component" value="Unassembled WGS sequence"/>
</dbReference>
<keyword evidence="2" id="KW-0255">Endonuclease</keyword>
<keyword evidence="3" id="KW-1185">Reference proteome</keyword>
<dbReference type="InterPro" id="IPR003615">
    <property type="entry name" value="HNH_nuc"/>
</dbReference>
<name>A0ABT1DXL8_9ACTN</name>
<keyword evidence="2" id="KW-0540">Nuclease</keyword>
<comment type="caution">
    <text evidence="2">The sequence shown here is derived from an EMBL/GenBank/DDBJ whole genome shotgun (WGS) entry which is preliminary data.</text>
</comment>
<protein>
    <submittedName>
        <fullName evidence="2">HNH endonuclease</fullName>
    </submittedName>
</protein>
<evidence type="ECO:0000313" key="2">
    <source>
        <dbReference type="EMBL" id="MCO8274791.1"/>
    </source>
</evidence>
<proteinExistence type="predicted"/>